<dbReference type="STRING" id="695939.SAMN00790413_02435"/>
<dbReference type="GO" id="GO:0043565">
    <property type="term" value="F:sequence-specific DNA binding"/>
    <property type="evidence" value="ECO:0007669"/>
    <property type="project" value="InterPro"/>
</dbReference>
<dbReference type="InterPro" id="IPR050204">
    <property type="entry name" value="AraC_XylS_family_regulators"/>
</dbReference>
<keyword evidence="7" id="KW-1185">Reference proteome</keyword>
<keyword evidence="2 6" id="KW-0238">DNA-binding</keyword>
<evidence type="ECO:0000256" key="2">
    <source>
        <dbReference type="ARBA" id="ARBA00023125"/>
    </source>
</evidence>
<keyword evidence="3" id="KW-0804">Transcription</keyword>
<dbReference type="InterPro" id="IPR046532">
    <property type="entry name" value="DUF6597"/>
</dbReference>
<dbReference type="AlphaFoldDB" id="A0A1W1VMV8"/>
<dbReference type="SUPFAM" id="SSF46689">
    <property type="entry name" value="Homeodomain-like"/>
    <property type="match status" value="1"/>
</dbReference>
<dbReference type="OrthoDB" id="323290at2"/>
<name>A0A1W1VMV8_9DEIO</name>
<protein>
    <submittedName>
        <fullName evidence="6">AraC-type DNA-binding protein</fullName>
    </submittedName>
</protein>
<dbReference type="Proteomes" id="UP000192582">
    <property type="component" value="Unassembled WGS sequence"/>
</dbReference>
<gene>
    <name evidence="6" type="ORF">SAMN00790413_02435</name>
</gene>
<proteinExistence type="predicted"/>
<organism evidence="6 7">
    <name type="scientific">Deinococcus hopiensis KR-140</name>
    <dbReference type="NCBI Taxonomy" id="695939"/>
    <lineage>
        <taxon>Bacteria</taxon>
        <taxon>Thermotogati</taxon>
        <taxon>Deinococcota</taxon>
        <taxon>Deinococci</taxon>
        <taxon>Deinococcales</taxon>
        <taxon>Deinococcaceae</taxon>
        <taxon>Deinococcus</taxon>
    </lineage>
</organism>
<evidence type="ECO:0000313" key="6">
    <source>
        <dbReference type="EMBL" id="SMB94560.1"/>
    </source>
</evidence>
<keyword evidence="1" id="KW-0805">Transcription regulation</keyword>
<dbReference type="EMBL" id="FWWU01000009">
    <property type="protein sequence ID" value="SMB94560.1"/>
    <property type="molecule type" value="Genomic_DNA"/>
</dbReference>
<dbReference type="Pfam" id="PF20240">
    <property type="entry name" value="DUF6597"/>
    <property type="match status" value="1"/>
</dbReference>
<dbReference type="Pfam" id="PF12833">
    <property type="entry name" value="HTH_18"/>
    <property type="match status" value="1"/>
</dbReference>
<dbReference type="Gene3D" id="1.10.10.60">
    <property type="entry name" value="Homeodomain-like"/>
    <property type="match status" value="1"/>
</dbReference>
<dbReference type="SMART" id="SM00342">
    <property type="entry name" value="HTH_ARAC"/>
    <property type="match status" value="1"/>
</dbReference>
<dbReference type="InterPro" id="IPR009057">
    <property type="entry name" value="Homeodomain-like_sf"/>
</dbReference>
<evidence type="ECO:0000259" key="5">
    <source>
        <dbReference type="PROSITE" id="PS01124"/>
    </source>
</evidence>
<dbReference type="InterPro" id="IPR018060">
    <property type="entry name" value="HTH_AraC"/>
</dbReference>
<accession>A0A1W1VMV8</accession>
<dbReference type="PANTHER" id="PTHR46796">
    <property type="entry name" value="HTH-TYPE TRANSCRIPTIONAL ACTIVATOR RHAS-RELATED"/>
    <property type="match status" value="1"/>
</dbReference>
<dbReference type="GO" id="GO:0003700">
    <property type="term" value="F:DNA-binding transcription factor activity"/>
    <property type="evidence" value="ECO:0007669"/>
    <property type="project" value="InterPro"/>
</dbReference>
<evidence type="ECO:0000256" key="3">
    <source>
        <dbReference type="ARBA" id="ARBA00023163"/>
    </source>
</evidence>
<reference evidence="6 7" key="1">
    <citation type="submission" date="2017-04" db="EMBL/GenBank/DDBJ databases">
        <authorList>
            <person name="Afonso C.L."/>
            <person name="Miller P.J."/>
            <person name="Scott M.A."/>
            <person name="Spackman E."/>
            <person name="Goraichik I."/>
            <person name="Dimitrov K.M."/>
            <person name="Suarez D.L."/>
            <person name="Swayne D.E."/>
        </authorList>
    </citation>
    <scope>NUCLEOTIDE SEQUENCE [LARGE SCALE GENOMIC DNA]</scope>
    <source>
        <strain evidence="6 7">KR-140</strain>
    </source>
</reference>
<evidence type="ECO:0000313" key="7">
    <source>
        <dbReference type="Proteomes" id="UP000192582"/>
    </source>
</evidence>
<feature type="region of interest" description="Disordered" evidence="4">
    <location>
        <begin position="286"/>
        <end position="326"/>
    </location>
</feature>
<dbReference type="PROSITE" id="PS01124">
    <property type="entry name" value="HTH_ARAC_FAMILY_2"/>
    <property type="match status" value="1"/>
</dbReference>
<evidence type="ECO:0000256" key="4">
    <source>
        <dbReference type="SAM" id="MobiDB-lite"/>
    </source>
</evidence>
<sequence length="326" mass="36198">MTYREFTPDSRLQGLVRLYWEVEENHGPGEEEHRFMPERSVRLTFYAGESWHGSPVTGELGPMPAASLFGMTLAPLRVVSRGHTCALGVELYPWGARQLFGWDIGTASLDLLPEYGGVSREVCGLLDVQDWAGARARLEVWLLALHGERAREAGVGVQAATQLYRSLGTLRIGGLAAELELSPRQLERAFREEVGVTAKTLARLIRFEEVHNRLWLRPTTPLAPLAYALGFSDQAHLTREFRALSHMTPRAFTHFVRQHLYGERAEIESRLQHSALDHWGPDHWGPDHSGLDHSGLTGHGLANPRAGDPQVGPAQGFRSAASPPML</sequence>
<feature type="domain" description="HTH araC/xylS-type" evidence="5">
    <location>
        <begin position="162"/>
        <end position="255"/>
    </location>
</feature>
<evidence type="ECO:0000256" key="1">
    <source>
        <dbReference type="ARBA" id="ARBA00023015"/>
    </source>
</evidence>